<evidence type="ECO:0000256" key="1">
    <source>
        <dbReference type="ARBA" id="ARBA00004170"/>
    </source>
</evidence>
<evidence type="ECO:0000256" key="2">
    <source>
        <dbReference type="ARBA" id="ARBA00004245"/>
    </source>
</evidence>
<dbReference type="Pfam" id="PF00595">
    <property type="entry name" value="PDZ"/>
    <property type="match status" value="1"/>
</dbReference>
<dbReference type="InterPro" id="IPR011993">
    <property type="entry name" value="PH-like_dom_sf"/>
</dbReference>
<protein>
    <submittedName>
        <fullName evidence="13">Syntrophin-1</fullName>
    </submittedName>
</protein>
<feature type="domain" description="PH" evidence="9">
    <location>
        <begin position="256"/>
        <end position="370"/>
    </location>
</feature>
<dbReference type="SUPFAM" id="SSF50156">
    <property type="entry name" value="PDZ domain-like"/>
    <property type="match status" value="1"/>
</dbReference>
<evidence type="ECO:0000313" key="13">
    <source>
        <dbReference type="WBParaSite" id="BPAG_0001222901-mRNA-1"/>
    </source>
</evidence>
<dbReference type="GO" id="GO:0005198">
    <property type="term" value="F:structural molecule activity"/>
    <property type="evidence" value="ECO:0007669"/>
    <property type="project" value="InterPro"/>
</dbReference>
<dbReference type="Proteomes" id="UP000278627">
    <property type="component" value="Unassembled WGS sequence"/>
</dbReference>
<sequence length="516" mass="58353">MEEGKEEAQRTRARRPGRKNNNGDESMASVRGSFLDVYIDGEWVKVCATLDETALTLSVPADADHGQGADIRTVRIVKHDGSGLGISIKGGRDNDMPVIISKIFKGMAADETGQLFVGDTIVAVNGESLEDATHDEAVRALKKAGRIVDLHVRFMRDMCAQRENWVERIQWDDASHDRIRSIGLKLAFVTRTTLQIEDIENRMFEIRSPSGRYTLLFRCSNSLEADAWFETVHTCSCALLTQALAQVNLMLGNNPQVRKMGWITEQMLNENGITVWRPMFAALTINDLLFYDSVPMLKSEWASPKVTRPLIATRVVQTTSRTAPVITGLSDVISFTTRTGTQQGVRSHVLRVETHRDLASWIRSIVTCTYEACAKTGQVSCPCVWQDEQCELVLQLDKGLSLISHDGQIRWQYPFETIRATGDDGNRFLWIDFGPPSGEQVHDSQVLEKKKMDFRLGAQPRFRIMNINSLLFRKSTCFHHQNQLFLFFTHFLPQKFIGSDYMHNMQENDDVQSTDS</sequence>
<dbReference type="InterPro" id="IPR015482">
    <property type="entry name" value="Syntrophin"/>
</dbReference>
<dbReference type="STRING" id="6280.A0A158PS58"/>
<proteinExistence type="inferred from homology"/>
<dbReference type="Gene3D" id="2.30.42.10">
    <property type="match status" value="1"/>
</dbReference>
<comment type="subcellular location">
    <subcellularLocation>
        <location evidence="2">Cytoplasm</location>
        <location evidence="2">Cytoskeleton</location>
    </subcellularLocation>
    <subcellularLocation>
        <location evidence="1">Membrane</location>
        <topology evidence="1">Peripheral membrane protein</topology>
    </subcellularLocation>
</comment>
<feature type="compositionally biased region" description="Basic and acidic residues" evidence="8">
    <location>
        <begin position="1"/>
        <end position="10"/>
    </location>
</feature>
<organism evidence="13">
    <name type="scientific">Brugia pahangi</name>
    <name type="common">Filarial nematode worm</name>
    <dbReference type="NCBI Taxonomy" id="6280"/>
    <lineage>
        <taxon>Eukaryota</taxon>
        <taxon>Metazoa</taxon>
        <taxon>Ecdysozoa</taxon>
        <taxon>Nematoda</taxon>
        <taxon>Chromadorea</taxon>
        <taxon>Rhabditida</taxon>
        <taxon>Spirurina</taxon>
        <taxon>Spiruromorpha</taxon>
        <taxon>Filarioidea</taxon>
        <taxon>Onchocercidae</taxon>
        <taxon>Brugia</taxon>
    </lineage>
</organism>
<dbReference type="PROSITE" id="PS50106">
    <property type="entry name" value="PDZ"/>
    <property type="match status" value="1"/>
</dbReference>
<dbReference type="InterPro" id="IPR001849">
    <property type="entry name" value="PH_domain"/>
</dbReference>
<dbReference type="Pfam" id="PF18012">
    <property type="entry name" value="PH_17"/>
    <property type="match status" value="1"/>
</dbReference>
<dbReference type="EMBL" id="UZAD01013274">
    <property type="protein sequence ID" value="VDN93377.1"/>
    <property type="molecule type" value="Genomic_DNA"/>
</dbReference>
<reference evidence="11 12" key="2">
    <citation type="submission" date="2018-11" db="EMBL/GenBank/DDBJ databases">
        <authorList>
            <consortium name="Pathogen Informatics"/>
        </authorList>
    </citation>
    <scope>NUCLEOTIDE SEQUENCE [LARGE SCALE GENOMIC DNA]</scope>
</reference>
<keyword evidence="12" id="KW-1185">Reference proteome</keyword>
<comment type="similarity">
    <text evidence="3">Belongs to the syntrophin family.</text>
</comment>
<dbReference type="PROSITE" id="PS50003">
    <property type="entry name" value="PH_DOMAIN"/>
    <property type="match status" value="1"/>
</dbReference>
<evidence type="ECO:0000256" key="5">
    <source>
        <dbReference type="ARBA" id="ARBA00022737"/>
    </source>
</evidence>
<dbReference type="GO" id="GO:0016010">
    <property type="term" value="C:dystrophin-associated glycoprotein complex"/>
    <property type="evidence" value="ECO:0007669"/>
    <property type="project" value="TreeGrafter"/>
</dbReference>
<keyword evidence="6" id="KW-0472">Membrane</keyword>
<dbReference type="PANTHER" id="PTHR10554">
    <property type="entry name" value="SYNTROPHIN"/>
    <property type="match status" value="1"/>
</dbReference>
<dbReference type="Pfam" id="PF00169">
    <property type="entry name" value="PH"/>
    <property type="match status" value="1"/>
</dbReference>
<dbReference type="CDD" id="cd06801">
    <property type="entry name" value="PDZ_syntrophin-like"/>
    <property type="match status" value="1"/>
</dbReference>
<keyword evidence="5" id="KW-0677">Repeat</keyword>
<dbReference type="Pfam" id="PF23012">
    <property type="entry name" value="Syntrophin_4th"/>
    <property type="match status" value="1"/>
</dbReference>
<dbReference type="InterPro" id="IPR001478">
    <property type="entry name" value="PDZ"/>
</dbReference>
<evidence type="ECO:0000256" key="8">
    <source>
        <dbReference type="SAM" id="MobiDB-lite"/>
    </source>
</evidence>
<dbReference type="WBParaSite" id="BPAG_0001222901-mRNA-1">
    <property type="protein sequence ID" value="BPAG_0001222901-mRNA-1"/>
    <property type="gene ID" value="BPAG_0001222901"/>
</dbReference>
<evidence type="ECO:0000256" key="7">
    <source>
        <dbReference type="ARBA" id="ARBA00023212"/>
    </source>
</evidence>
<dbReference type="InterPro" id="IPR055108">
    <property type="entry name" value="Syntrophin_4th"/>
</dbReference>
<dbReference type="InterPro" id="IPR036034">
    <property type="entry name" value="PDZ_sf"/>
</dbReference>
<dbReference type="InterPro" id="IPR041428">
    <property type="entry name" value="PHsplit_syntrophin"/>
</dbReference>
<evidence type="ECO:0000259" key="9">
    <source>
        <dbReference type="PROSITE" id="PS50003"/>
    </source>
</evidence>
<evidence type="ECO:0000313" key="12">
    <source>
        <dbReference type="Proteomes" id="UP000278627"/>
    </source>
</evidence>
<dbReference type="GO" id="GO:0005856">
    <property type="term" value="C:cytoskeleton"/>
    <property type="evidence" value="ECO:0007669"/>
    <property type="project" value="UniProtKB-SubCell"/>
</dbReference>
<dbReference type="PANTHER" id="PTHR10554:SF12">
    <property type="entry name" value="IP02644P"/>
    <property type="match status" value="1"/>
</dbReference>
<dbReference type="Gene3D" id="2.30.29.30">
    <property type="entry name" value="Pleckstrin-homology domain (PH domain)/Phosphotyrosine-binding domain (PTB)"/>
    <property type="match status" value="1"/>
</dbReference>
<feature type="domain" description="PDZ" evidence="10">
    <location>
        <begin position="73"/>
        <end position="156"/>
    </location>
</feature>
<evidence type="ECO:0000256" key="3">
    <source>
        <dbReference type="ARBA" id="ARBA00010798"/>
    </source>
</evidence>
<keyword evidence="4" id="KW-0963">Cytoplasm</keyword>
<accession>A0A158PS58</accession>
<evidence type="ECO:0000259" key="10">
    <source>
        <dbReference type="PROSITE" id="PS50106"/>
    </source>
</evidence>
<dbReference type="AlphaFoldDB" id="A0A158PS58"/>
<gene>
    <name evidence="11" type="ORF">BPAG_LOCUS12191</name>
</gene>
<dbReference type="SMART" id="SM00228">
    <property type="entry name" value="PDZ"/>
    <property type="match status" value="1"/>
</dbReference>
<evidence type="ECO:0000256" key="6">
    <source>
        <dbReference type="ARBA" id="ARBA00023136"/>
    </source>
</evidence>
<dbReference type="SMART" id="SM00233">
    <property type="entry name" value="PH"/>
    <property type="match status" value="2"/>
</dbReference>
<evidence type="ECO:0000313" key="11">
    <source>
        <dbReference type="EMBL" id="VDN93377.1"/>
    </source>
</evidence>
<dbReference type="SUPFAM" id="SSF50729">
    <property type="entry name" value="PH domain-like"/>
    <property type="match status" value="1"/>
</dbReference>
<feature type="region of interest" description="Disordered" evidence="8">
    <location>
        <begin position="1"/>
        <end position="26"/>
    </location>
</feature>
<name>A0A158PS58_BRUPA</name>
<reference evidence="13" key="1">
    <citation type="submission" date="2016-04" db="UniProtKB">
        <authorList>
            <consortium name="WormBaseParasite"/>
        </authorList>
    </citation>
    <scope>IDENTIFICATION</scope>
</reference>
<keyword evidence="7" id="KW-0206">Cytoskeleton</keyword>
<evidence type="ECO:0000256" key="4">
    <source>
        <dbReference type="ARBA" id="ARBA00022490"/>
    </source>
</evidence>